<dbReference type="InterPro" id="IPR014729">
    <property type="entry name" value="Rossmann-like_a/b/a_fold"/>
</dbReference>
<dbReference type="PRINTS" id="PR01438">
    <property type="entry name" value="UNVRSLSTRESS"/>
</dbReference>
<comment type="similarity">
    <text evidence="1">Belongs to the universal stress protein A family.</text>
</comment>
<evidence type="ECO:0000256" key="1">
    <source>
        <dbReference type="ARBA" id="ARBA00008791"/>
    </source>
</evidence>
<dbReference type="EMBL" id="CP001864">
    <property type="protein sequence ID" value="ADB63794.1"/>
    <property type="molecule type" value="Genomic_DNA"/>
</dbReference>
<dbReference type="InterPro" id="IPR006016">
    <property type="entry name" value="UspA"/>
</dbReference>
<keyword evidence="3" id="KW-0614">Plasmid</keyword>
<dbReference type="Proteomes" id="UP000001903">
    <property type="component" value="Plasmid pHTUR04"/>
</dbReference>
<dbReference type="OrthoDB" id="105697at2157"/>
<dbReference type="InterPro" id="IPR006015">
    <property type="entry name" value="Universal_stress_UspA"/>
</dbReference>
<dbReference type="AlphaFoldDB" id="D2S347"/>
<feature type="domain" description="UspA" evidence="2">
    <location>
        <begin position="1"/>
        <end position="141"/>
    </location>
</feature>
<name>D2S347_HALTV</name>
<dbReference type="SUPFAM" id="SSF52402">
    <property type="entry name" value="Adenine nucleotide alpha hydrolases-like"/>
    <property type="match status" value="1"/>
</dbReference>
<reference evidence="3 4" key="1">
    <citation type="journal article" date="2010" name="Stand. Genomic Sci.">
        <title>Complete genome sequence of Haloterrigena turkmenica type strain (4k).</title>
        <authorList>
            <person name="Saunders E."/>
            <person name="Tindall B.J."/>
            <person name="Fahnrich R."/>
            <person name="Lapidus A."/>
            <person name="Copeland A."/>
            <person name="Del Rio T.G."/>
            <person name="Lucas S."/>
            <person name="Chen F."/>
            <person name="Tice H."/>
            <person name="Cheng J.F."/>
            <person name="Han C."/>
            <person name="Detter J.C."/>
            <person name="Bruce D."/>
            <person name="Goodwin L."/>
            <person name="Chain P."/>
            <person name="Pitluck S."/>
            <person name="Pati A."/>
            <person name="Ivanova N."/>
            <person name="Mavromatis K."/>
            <person name="Chen A."/>
            <person name="Palaniappan K."/>
            <person name="Land M."/>
            <person name="Hauser L."/>
            <person name="Chang Y.J."/>
            <person name="Jeffries C.D."/>
            <person name="Brettin T."/>
            <person name="Rohde M."/>
            <person name="Goker M."/>
            <person name="Bristow J."/>
            <person name="Eisen J.A."/>
            <person name="Markowitz V."/>
            <person name="Hugenholtz P."/>
            <person name="Klenk H.P."/>
            <person name="Kyrpides N.C."/>
        </authorList>
    </citation>
    <scope>NUCLEOTIDE SEQUENCE [LARGE SCALE GENOMIC DNA]</scope>
    <source>
        <strain evidence="4">ATCC 51198 / DSM 5511 / JCM 9101 / NCIMB 13204 / VKM B-1734 / 4k</strain>
    </source>
</reference>
<protein>
    <submittedName>
        <fullName evidence="3">UspA domain protein</fullName>
    </submittedName>
</protein>
<dbReference type="HOGENOM" id="CLU_049301_11_4_2"/>
<dbReference type="PANTHER" id="PTHR46268:SF24">
    <property type="entry name" value="UNIVERSAL STRESS PROTEIN"/>
    <property type="match status" value="1"/>
</dbReference>
<dbReference type="PANTHER" id="PTHR46268">
    <property type="entry name" value="STRESS RESPONSE PROTEIN NHAX"/>
    <property type="match status" value="1"/>
</dbReference>
<organism evidence="3 4">
    <name type="scientific">Haloterrigena turkmenica (strain ATCC 51198 / DSM 5511 / JCM 9101 / NCIMB 13204 / VKM B-1734 / 4k)</name>
    <name type="common">Halococcus turkmenicus</name>
    <dbReference type="NCBI Taxonomy" id="543526"/>
    <lineage>
        <taxon>Archaea</taxon>
        <taxon>Methanobacteriati</taxon>
        <taxon>Methanobacteriota</taxon>
        <taxon>Stenosarchaea group</taxon>
        <taxon>Halobacteria</taxon>
        <taxon>Halobacteriales</taxon>
        <taxon>Natrialbaceae</taxon>
        <taxon>Haloterrigena</taxon>
    </lineage>
</organism>
<gene>
    <name evidence="3" type="ordered locus">Htur_5163</name>
</gene>
<proteinExistence type="inferred from homology"/>
<sequence length="145" mass="16114">MTRKTLVPVDGSPQAEAALQYALKEFPDAEITVLHVVQLPEGYWSLFVESEAEFPGHERAEERARELFDAAEQRAASVDHPIETTIEMGDPAREIVEYAVTNDFDQIVMGSHGRHGVDRLLFGSVAETVVRRAPMTVVVVHETAE</sequence>
<dbReference type="RefSeq" id="WP_012946033.1">
    <property type="nucleotide sequence ID" value="NC_013747.1"/>
</dbReference>
<evidence type="ECO:0000259" key="2">
    <source>
        <dbReference type="Pfam" id="PF00582"/>
    </source>
</evidence>
<dbReference type="eggNOG" id="arCOG02053">
    <property type="taxonomic scope" value="Archaea"/>
</dbReference>
<accession>D2S347</accession>
<evidence type="ECO:0000313" key="3">
    <source>
        <dbReference type="EMBL" id="ADB63794.1"/>
    </source>
</evidence>
<dbReference type="KEGG" id="htu:Htur_5163"/>
<keyword evidence="4" id="KW-1185">Reference proteome</keyword>
<dbReference type="CDD" id="cd00293">
    <property type="entry name" value="USP-like"/>
    <property type="match status" value="1"/>
</dbReference>
<dbReference type="Pfam" id="PF00582">
    <property type="entry name" value="Usp"/>
    <property type="match status" value="1"/>
</dbReference>
<geneLocation type="plasmid" evidence="3 4">
    <name>pHTUR04</name>
</geneLocation>
<dbReference type="Gene3D" id="3.40.50.620">
    <property type="entry name" value="HUPs"/>
    <property type="match status" value="1"/>
</dbReference>
<dbReference type="GeneID" id="8745711"/>
<evidence type="ECO:0000313" key="4">
    <source>
        <dbReference type="Proteomes" id="UP000001903"/>
    </source>
</evidence>